<dbReference type="AlphaFoldDB" id="A0A0B7MJV0"/>
<dbReference type="Gene3D" id="1.10.10.1150">
    <property type="entry name" value="Coenzyme PQQ synthesis protein D (PqqD)"/>
    <property type="match status" value="1"/>
</dbReference>
<protein>
    <recommendedName>
        <fullName evidence="4">Coenzyme PQQ synthesis protein D (PqqD)</fullName>
    </recommendedName>
</protein>
<gene>
    <name evidence="2" type="ORF">SSCH_1350013</name>
</gene>
<dbReference type="EMBL" id="CDRZ01000041">
    <property type="protein sequence ID" value="CEO87932.1"/>
    <property type="molecule type" value="Genomic_DNA"/>
</dbReference>
<dbReference type="InterPro" id="IPR041881">
    <property type="entry name" value="PqqD_sf"/>
</dbReference>
<dbReference type="Pfam" id="PF05402">
    <property type="entry name" value="PqqD"/>
    <property type="match status" value="1"/>
</dbReference>
<evidence type="ECO:0000313" key="2">
    <source>
        <dbReference type="EMBL" id="CEO87932.1"/>
    </source>
</evidence>
<evidence type="ECO:0008006" key="4">
    <source>
        <dbReference type="Google" id="ProtNLM"/>
    </source>
</evidence>
<sequence>MFRSVLSDSCPKQKRAGVMERQEDDKLVLYCGHQLIVLGSYAAEIWHLCDGKHTVNDMIEFVIGKYNLPQEKVHDEIAGFLNSLAKKKMVSFG</sequence>
<name>A0A0B7MJV0_9FIRM</name>
<organism evidence="2 3">
    <name type="scientific">Syntrophaceticus schinkii</name>
    <dbReference type="NCBI Taxonomy" id="499207"/>
    <lineage>
        <taxon>Bacteria</taxon>
        <taxon>Bacillati</taxon>
        <taxon>Bacillota</taxon>
        <taxon>Clostridia</taxon>
        <taxon>Thermoanaerobacterales</taxon>
        <taxon>Thermoanaerobacterales Family III. Incertae Sedis</taxon>
        <taxon>Syntrophaceticus</taxon>
    </lineage>
</organism>
<keyword evidence="3" id="KW-1185">Reference proteome</keyword>
<evidence type="ECO:0000256" key="1">
    <source>
        <dbReference type="SAM" id="MobiDB-lite"/>
    </source>
</evidence>
<dbReference type="OrthoDB" id="308521at2"/>
<dbReference type="InterPro" id="IPR008792">
    <property type="entry name" value="PQQD"/>
</dbReference>
<accession>A0A0B7MJV0</accession>
<proteinExistence type="predicted"/>
<reference evidence="3" key="1">
    <citation type="submission" date="2015-01" db="EMBL/GenBank/DDBJ databases">
        <authorList>
            <person name="Manzoor Shahid"/>
            <person name="Zubair Saima"/>
        </authorList>
    </citation>
    <scope>NUCLEOTIDE SEQUENCE [LARGE SCALE GENOMIC DNA]</scope>
    <source>
        <strain evidence="3">Sp3</strain>
    </source>
</reference>
<feature type="region of interest" description="Disordered" evidence="1">
    <location>
        <begin position="1"/>
        <end position="20"/>
    </location>
</feature>
<evidence type="ECO:0000313" key="3">
    <source>
        <dbReference type="Proteomes" id="UP000046155"/>
    </source>
</evidence>
<dbReference type="Proteomes" id="UP000046155">
    <property type="component" value="Unassembled WGS sequence"/>
</dbReference>